<accession>I8TRM9</accession>
<dbReference type="InterPro" id="IPR018540">
    <property type="entry name" value="Spo0E-like"/>
</dbReference>
<dbReference type="OrthoDB" id="1684363at2"/>
<keyword evidence="1" id="KW-0175">Coiled coil</keyword>
<name>I8TRM9_9FIRM</name>
<evidence type="ECO:0000313" key="3">
    <source>
        <dbReference type="Proteomes" id="UP000005361"/>
    </source>
</evidence>
<dbReference type="Gene3D" id="4.10.280.10">
    <property type="entry name" value="Helix-loop-helix DNA-binding domain"/>
    <property type="match status" value="1"/>
</dbReference>
<feature type="coiled-coil region" evidence="1">
    <location>
        <begin position="1"/>
        <end position="28"/>
    </location>
</feature>
<evidence type="ECO:0000256" key="1">
    <source>
        <dbReference type="SAM" id="Coils"/>
    </source>
</evidence>
<reference evidence="2 3" key="1">
    <citation type="journal article" date="2015" name="Genome Announc.">
        <title>Complete Genome Sequence of Pelosinus fermentans JBW45, a Member of a Remarkably Competitive Group of Negativicutes in the Firmicutes Phylum.</title>
        <authorList>
            <person name="De Leon K.B."/>
            <person name="Utturkar S.M."/>
            <person name="Camilleri L.B."/>
            <person name="Elias D.A."/>
            <person name="Arkin A.P."/>
            <person name="Fields M.W."/>
            <person name="Brown S.D."/>
            <person name="Wall J.D."/>
        </authorList>
    </citation>
    <scope>NUCLEOTIDE SEQUENCE [LARGE SCALE GENOMIC DNA]</scope>
    <source>
        <strain evidence="2 3">JBW45</strain>
    </source>
</reference>
<dbReference type="KEGG" id="pft:JBW_00221"/>
<dbReference type="InterPro" id="IPR037208">
    <property type="entry name" value="Spo0E-like_sf"/>
</dbReference>
<dbReference type="InterPro" id="IPR036638">
    <property type="entry name" value="HLH_DNA-bd_sf"/>
</dbReference>
<gene>
    <name evidence="2" type="ORF">JBW_00221</name>
</gene>
<sequence length="55" mass="6561">MVISDINLKELQEEIERMRLNLIHIVAKKGPVSTEALKISRDLDNKIKDYYQYKR</sequence>
<protein>
    <submittedName>
        <fullName evidence="2">Sporulation stage 0, Spo0E-like regulatory phosphatase</fullName>
    </submittedName>
</protein>
<dbReference type="Pfam" id="PF09388">
    <property type="entry name" value="SpoOE-like"/>
    <property type="match status" value="1"/>
</dbReference>
<reference evidence="3" key="2">
    <citation type="submission" date="2015-02" db="EMBL/GenBank/DDBJ databases">
        <title>Complete Genome Sequence of Pelosinus fermentans JBW45.</title>
        <authorList>
            <person name="De Leon K.B."/>
            <person name="Utturkar S.M."/>
            <person name="Camilleri L.B."/>
            <person name="Arkin A.P."/>
            <person name="Fields M.W."/>
            <person name="Brown S.D."/>
            <person name="Wall J.D."/>
        </authorList>
    </citation>
    <scope>NUCLEOTIDE SEQUENCE [LARGE SCALE GENOMIC DNA]</scope>
    <source>
        <strain evidence="3">JBW45</strain>
    </source>
</reference>
<dbReference type="EMBL" id="CP010978">
    <property type="protein sequence ID" value="AJQ25573.1"/>
    <property type="molecule type" value="Genomic_DNA"/>
</dbReference>
<organism evidence="2 3">
    <name type="scientific">Pelosinus fermentans JBW45</name>
    <dbReference type="NCBI Taxonomy" id="1192197"/>
    <lineage>
        <taxon>Bacteria</taxon>
        <taxon>Bacillati</taxon>
        <taxon>Bacillota</taxon>
        <taxon>Negativicutes</taxon>
        <taxon>Selenomonadales</taxon>
        <taxon>Sporomusaceae</taxon>
        <taxon>Pelosinus</taxon>
    </lineage>
</organism>
<dbReference type="GO" id="GO:0046983">
    <property type="term" value="F:protein dimerization activity"/>
    <property type="evidence" value="ECO:0007669"/>
    <property type="project" value="InterPro"/>
</dbReference>
<dbReference type="AlphaFoldDB" id="I8TRM9"/>
<proteinExistence type="predicted"/>
<dbReference type="SUPFAM" id="SSF140500">
    <property type="entry name" value="BAS1536-like"/>
    <property type="match status" value="1"/>
</dbReference>
<evidence type="ECO:0000313" key="2">
    <source>
        <dbReference type="EMBL" id="AJQ25573.1"/>
    </source>
</evidence>
<dbReference type="Proteomes" id="UP000005361">
    <property type="component" value="Chromosome"/>
</dbReference>
<dbReference type="RefSeq" id="WP_007961193.1">
    <property type="nucleotide sequence ID" value="NZ_CP010978.1"/>
</dbReference>
<dbReference type="HOGENOM" id="CLU_189149_6_0_9"/>
<dbReference type="GO" id="GO:0043937">
    <property type="term" value="P:regulation of sporulation"/>
    <property type="evidence" value="ECO:0007669"/>
    <property type="project" value="InterPro"/>
</dbReference>